<dbReference type="AlphaFoldDB" id="U2V6P3"/>
<dbReference type="EMBL" id="AWEZ01000045">
    <property type="protein sequence ID" value="ERL08286.1"/>
    <property type="molecule type" value="Genomic_DNA"/>
</dbReference>
<name>U2V6P3_9ACTN</name>
<keyword evidence="1" id="KW-1133">Transmembrane helix</keyword>
<reference evidence="2 3" key="1">
    <citation type="submission" date="2013-08" db="EMBL/GenBank/DDBJ databases">
        <authorList>
            <person name="Durkin A.S."/>
            <person name="Haft D.R."/>
            <person name="McCorrison J."/>
            <person name="Torralba M."/>
            <person name="Gillis M."/>
            <person name="Haft D.H."/>
            <person name="Methe B."/>
            <person name="Sutton G."/>
            <person name="Nelson K.E."/>
        </authorList>
    </citation>
    <scope>NUCLEOTIDE SEQUENCE [LARGE SCALE GENOMIC DNA]</scope>
    <source>
        <strain evidence="2 3">F0195</strain>
    </source>
</reference>
<accession>U2V6P3</accession>
<dbReference type="PATRIC" id="fig|1125712.3.peg.1235"/>
<dbReference type="RefSeq" id="WP_021726155.1">
    <property type="nucleotide sequence ID" value="NZ_AWEZ01000045.1"/>
</dbReference>
<evidence type="ECO:0000256" key="1">
    <source>
        <dbReference type="SAM" id="Phobius"/>
    </source>
</evidence>
<feature type="transmembrane region" description="Helical" evidence="1">
    <location>
        <begin position="37"/>
        <end position="57"/>
    </location>
</feature>
<comment type="caution">
    <text evidence="2">The sequence shown here is derived from an EMBL/GenBank/DDBJ whole genome shotgun (WGS) entry which is preliminary data.</text>
</comment>
<keyword evidence="1" id="KW-0472">Membrane</keyword>
<feature type="transmembrane region" description="Helical" evidence="1">
    <location>
        <begin position="7"/>
        <end position="31"/>
    </location>
</feature>
<organism evidence="2 3">
    <name type="scientific">Olsenella profusa F0195</name>
    <dbReference type="NCBI Taxonomy" id="1125712"/>
    <lineage>
        <taxon>Bacteria</taxon>
        <taxon>Bacillati</taxon>
        <taxon>Actinomycetota</taxon>
        <taxon>Coriobacteriia</taxon>
        <taxon>Coriobacteriales</taxon>
        <taxon>Atopobiaceae</taxon>
        <taxon>Olsenella</taxon>
    </lineage>
</organism>
<dbReference type="Proteomes" id="UP000016638">
    <property type="component" value="Unassembled WGS sequence"/>
</dbReference>
<dbReference type="STRING" id="1125712.HMPREF1316_0103"/>
<sequence>MDRERRLHLLTVLCLVFASVSMVLALATLLVLGSHPLLLADHVVAFACFLAALLLNIHTRMR</sequence>
<keyword evidence="1" id="KW-0812">Transmembrane</keyword>
<protein>
    <submittedName>
        <fullName evidence="2">Uncharacterized protein</fullName>
    </submittedName>
</protein>
<evidence type="ECO:0000313" key="2">
    <source>
        <dbReference type="EMBL" id="ERL08286.1"/>
    </source>
</evidence>
<proteinExistence type="predicted"/>
<evidence type="ECO:0000313" key="3">
    <source>
        <dbReference type="Proteomes" id="UP000016638"/>
    </source>
</evidence>
<keyword evidence="3" id="KW-1185">Reference proteome</keyword>
<gene>
    <name evidence="2" type="ORF">HMPREF1316_0103</name>
</gene>